<evidence type="ECO:0000256" key="6">
    <source>
        <dbReference type="SAM" id="Phobius"/>
    </source>
</evidence>
<reference evidence="7 8" key="1">
    <citation type="submission" date="2020-04" db="EMBL/GenBank/DDBJ databases">
        <title>Complete genome of a Psychrophilic, Marine, Gas Vacuolate Bacterium Polaromonas vacuolata KCTC 22033T.</title>
        <authorList>
            <person name="Hwang K."/>
            <person name="Kim K.M."/>
        </authorList>
    </citation>
    <scope>NUCLEOTIDE SEQUENCE [LARGE SCALE GENOMIC DNA]</scope>
    <source>
        <strain evidence="7 8">KCTC 22033</strain>
    </source>
</reference>
<keyword evidence="8" id="KW-1185">Reference proteome</keyword>
<keyword evidence="3 6" id="KW-0812">Transmembrane</keyword>
<gene>
    <name evidence="7" type="ORF">HC248_01029</name>
</gene>
<dbReference type="AlphaFoldDB" id="A0A6H2H7K8"/>
<dbReference type="KEGG" id="pvac:HC248_01029"/>
<feature type="transmembrane region" description="Helical" evidence="6">
    <location>
        <begin position="319"/>
        <end position="338"/>
    </location>
</feature>
<feature type="transmembrane region" description="Helical" evidence="6">
    <location>
        <begin position="53"/>
        <end position="71"/>
    </location>
</feature>
<feature type="transmembrane region" description="Helical" evidence="6">
    <location>
        <begin position="199"/>
        <end position="218"/>
    </location>
</feature>
<sequence>MYGANSCFCSLKRIFNYYFAFFRPVCPAQALLPSVPTSSNPFSMQFTNTQKRSAAWCSIAVVATLAIWLLAPVLTPFVIAAVLAYALTPLVNWLVESCKGYLPRVLAVLFVELLLIIAVLGLLLLVVPIVAKELPLMREQLPQVVDRLKTSVLPWLAQFGIELSLDTASIKAFALKYLNANYEEALSQLMSSLKLGSSVALAIIGNAVLVPVALFYLLMDWDAFIARLVRVVPPSMRHAFDEMTDEADMVLGQYLRGQLLVMLIMAIFYAVGLSLFGLDLALPIGVFTGLAMFIPYVGFGIGLLLAILAGLLQFASLKALVMVAVVYGIGQLVESLYLTPRLVGERIGLHPLAVIFALLAFGQVFGFVGVLIALPASAVLLVAMRRIMLRYMSSKLYKE</sequence>
<evidence type="ECO:0000256" key="4">
    <source>
        <dbReference type="ARBA" id="ARBA00022989"/>
    </source>
</evidence>
<feature type="transmembrane region" description="Helical" evidence="6">
    <location>
        <begin position="259"/>
        <end position="278"/>
    </location>
</feature>
<feature type="transmembrane region" description="Helical" evidence="6">
    <location>
        <begin position="77"/>
        <end position="95"/>
    </location>
</feature>
<dbReference type="PANTHER" id="PTHR21716">
    <property type="entry name" value="TRANSMEMBRANE PROTEIN"/>
    <property type="match status" value="1"/>
</dbReference>
<dbReference type="Proteomes" id="UP000502041">
    <property type="component" value="Chromosome"/>
</dbReference>
<evidence type="ECO:0000313" key="7">
    <source>
        <dbReference type="EMBL" id="QJC55747.1"/>
    </source>
</evidence>
<organism evidence="7 8">
    <name type="scientific">Polaromonas vacuolata</name>
    <dbReference type="NCBI Taxonomy" id="37448"/>
    <lineage>
        <taxon>Bacteria</taxon>
        <taxon>Pseudomonadati</taxon>
        <taxon>Pseudomonadota</taxon>
        <taxon>Betaproteobacteria</taxon>
        <taxon>Burkholderiales</taxon>
        <taxon>Comamonadaceae</taxon>
        <taxon>Polaromonas</taxon>
    </lineage>
</organism>
<feature type="transmembrane region" description="Helical" evidence="6">
    <location>
        <begin position="107"/>
        <end position="131"/>
    </location>
</feature>
<evidence type="ECO:0000256" key="3">
    <source>
        <dbReference type="ARBA" id="ARBA00022692"/>
    </source>
</evidence>
<dbReference type="GO" id="GO:0055085">
    <property type="term" value="P:transmembrane transport"/>
    <property type="evidence" value="ECO:0007669"/>
    <property type="project" value="TreeGrafter"/>
</dbReference>
<keyword evidence="5 6" id="KW-0472">Membrane</keyword>
<evidence type="ECO:0000256" key="1">
    <source>
        <dbReference type="ARBA" id="ARBA00004141"/>
    </source>
</evidence>
<dbReference type="EMBL" id="CP051461">
    <property type="protein sequence ID" value="QJC55747.1"/>
    <property type="molecule type" value="Genomic_DNA"/>
</dbReference>
<dbReference type="PANTHER" id="PTHR21716:SF64">
    <property type="entry name" value="AI-2 TRANSPORT PROTEIN TQSA"/>
    <property type="match status" value="1"/>
</dbReference>
<name>A0A6H2H7K8_9BURK</name>
<feature type="transmembrane region" description="Helical" evidence="6">
    <location>
        <begin position="350"/>
        <end position="383"/>
    </location>
</feature>
<evidence type="ECO:0000313" key="8">
    <source>
        <dbReference type="Proteomes" id="UP000502041"/>
    </source>
</evidence>
<protein>
    <submittedName>
        <fullName evidence="7">Transport protein</fullName>
    </submittedName>
</protein>
<evidence type="ECO:0000256" key="5">
    <source>
        <dbReference type="ARBA" id="ARBA00023136"/>
    </source>
</evidence>
<proteinExistence type="inferred from homology"/>
<feature type="transmembrane region" description="Helical" evidence="6">
    <location>
        <begin position="284"/>
        <end position="312"/>
    </location>
</feature>
<dbReference type="GO" id="GO:0016020">
    <property type="term" value="C:membrane"/>
    <property type="evidence" value="ECO:0007669"/>
    <property type="project" value="UniProtKB-SubCell"/>
</dbReference>
<keyword evidence="4 6" id="KW-1133">Transmembrane helix</keyword>
<evidence type="ECO:0000256" key="2">
    <source>
        <dbReference type="ARBA" id="ARBA00009773"/>
    </source>
</evidence>
<accession>A0A6H2H7K8</accession>
<dbReference type="Pfam" id="PF01594">
    <property type="entry name" value="AI-2E_transport"/>
    <property type="match status" value="1"/>
</dbReference>
<dbReference type="InterPro" id="IPR002549">
    <property type="entry name" value="AI-2E-like"/>
</dbReference>
<comment type="subcellular location">
    <subcellularLocation>
        <location evidence="1">Membrane</location>
        <topology evidence="1">Multi-pass membrane protein</topology>
    </subcellularLocation>
</comment>
<comment type="similarity">
    <text evidence="2">Belongs to the autoinducer-2 exporter (AI-2E) (TC 2.A.86) family.</text>
</comment>